<evidence type="ECO:0000313" key="4">
    <source>
        <dbReference type="EMBL" id="MFC7095751.1"/>
    </source>
</evidence>
<feature type="compositionally biased region" description="Basic and acidic residues" evidence="1">
    <location>
        <begin position="186"/>
        <end position="196"/>
    </location>
</feature>
<feature type="domain" description="DUF7979" evidence="3">
    <location>
        <begin position="56"/>
        <end position="123"/>
    </location>
</feature>
<evidence type="ECO:0000313" key="5">
    <source>
        <dbReference type="Proteomes" id="UP001596388"/>
    </source>
</evidence>
<gene>
    <name evidence="4" type="ORF">ACFQKD_00405</name>
</gene>
<protein>
    <recommendedName>
        <fullName evidence="3">DUF7979 domain-containing protein</fullName>
    </recommendedName>
</protein>
<organism evidence="4 5">
    <name type="scientific">Halobaculum marinum</name>
    <dbReference type="NCBI Taxonomy" id="3031996"/>
    <lineage>
        <taxon>Archaea</taxon>
        <taxon>Methanobacteriati</taxon>
        <taxon>Methanobacteriota</taxon>
        <taxon>Stenosarchaea group</taxon>
        <taxon>Halobacteria</taxon>
        <taxon>Halobacteriales</taxon>
        <taxon>Haloferacaceae</taxon>
        <taxon>Halobaculum</taxon>
    </lineage>
</organism>
<evidence type="ECO:0000256" key="1">
    <source>
        <dbReference type="SAM" id="MobiDB-lite"/>
    </source>
</evidence>
<sequence>MSDDEATSTLFTYVAPFVGVLLIAVGIAGAVPGGYALVQDELRDCGSPTIAVESPERTADIVGDGAPQFDRLDVEALSAAEREAFEEALTAPRGEAHVDGAFPNRAAFERGAVITYEGERYYATIVAENTCFTAPSLGFPLGVFAIGLGTVCVLMPPLYRRLVRLERESRVDLTATETGADADSDESSRGRAEENR</sequence>
<dbReference type="GeneID" id="79271962"/>
<keyword evidence="5" id="KW-1185">Reference proteome</keyword>
<dbReference type="InterPro" id="IPR058285">
    <property type="entry name" value="DUF7979"/>
</dbReference>
<dbReference type="EMBL" id="JBHTAG010000001">
    <property type="protein sequence ID" value="MFC7095751.1"/>
    <property type="molecule type" value="Genomic_DNA"/>
</dbReference>
<proteinExistence type="predicted"/>
<dbReference type="Pfam" id="PF25934">
    <property type="entry name" value="DUF7979"/>
    <property type="match status" value="1"/>
</dbReference>
<feature type="transmembrane region" description="Helical" evidence="2">
    <location>
        <begin position="12"/>
        <end position="38"/>
    </location>
</feature>
<keyword evidence="2" id="KW-0812">Transmembrane</keyword>
<feature type="transmembrane region" description="Helical" evidence="2">
    <location>
        <begin position="137"/>
        <end position="159"/>
    </location>
</feature>
<feature type="region of interest" description="Disordered" evidence="1">
    <location>
        <begin position="173"/>
        <end position="196"/>
    </location>
</feature>
<accession>A0ABD5WU11</accession>
<comment type="caution">
    <text evidence="4">The sequence shown here is derived from an EMBL/GenBank/DDBJ whole genome shotgun (WGS) entry which is preliminary data.</text>
</comment>
<evidence type="ECO:0000256" key="2">
    <source>
        <dbReference type="SAM" id="Phobius"/>
    </source>
</evidence>
<name>A0ABD5WU11_9EURY</name>
<dbReference type="Proteomes" id="UP001596388">
    <property type="component" value="Unassembled WGS sequence"/>
</dbReference>
<evidence type="ECO:0000259" key="3">
    <source>
        <dbReference type="Pfam" id="PF25934"/>
    </source>
</evidence>
<keyword evidence="2" id="KW-1133">Transmembrane helix</keyword>
<reference evidence="4 5" key="1">
    <citation type="journal article" date="2019" name="Int. J. Syst. Evol. Microbiol.">
        <title>The Global Catalogue of Microorganisms (GCM) 10K type strain sequencing project: providing services to taxonomists for standard genome sequencing and annotation.</title>
        <authorList>
            <consortium name="The Broad Institute Genomics Platform"/>
            <consortium name="The Broad Institute Genome Sequencing Center for Infectious Disease"/>
            <person name="Wu L."/>
            <person name="Ma J."/>
        </authorList>
    </citation>
    <scope>NUCLEOTIDE SEQUENCE [LARGE SCALE GENOMIC DNA]</scope>
    <source>
        <strain evidence="4 5">DT55</strain>
    </source>
</reference>
<dbReference type="RefSeq" id="WP_276239729.1">
    <property type="nucleotide sequence ID" value="NZ_CP119991.1"/>
</dbReference>
<dbReference type="AlphaFoldDB" id="A0ABD5WU11"/>
<keyword evidence="2" id="KW-0472">Membrane</keyword>